<protein>
    <submittedName>
        <fullName evidence="1">Acetolactate synthase 3 catalytic subunit</fullName>
        <ecNumber evidence="1">2.2.1.6</ecNumber>
    </submittedName>
</protein>
<evidence type="ECO:0000313" key="1">
    <source>
        <dbReference type="EMBL" id="SQB26176.1"/>
    </source>
</evidence>
<dbReference type="Gene3D" id="3.40.50.1220">
    <property type="entry name" value="TPP-binding domain"/>
    <property type="match status" value="1"/>
</dbReference>
<dbReference type="Gene3D" id="3.40.50.970">
    <property type="match status" value="1"/>
</dbReference>
<dbReference type="GO" id="GO:0003984">
    <property type="term" value="F:acetolactate synthase activity"/>
    <property type="evidence" value="ECO:0007669"/>
    <property type="project" value="UniProtKB-EC"/>
</dbReference>
<dbReference type="EMBL" id="UAVY01000002">
    <property type="protein sequence ID" value="SQB26176.1"/>
    <property type="molecule type" value="Genomic_DNA"/>
</dbReference>
<dbReference type="Proteomes" id="UP000251584">
    <property type="component" value="Unassembled WGS sequence"/>
</dbReference>
<dbReference type="EC" id="2.2.1.6" evidence="1"/>
<evidence type="ECO:0000313" key="2">
    <source>
        <dbReference type="Proteomes" id="UP000251584"/>
    </source>
</evidence>
<dbReference type="AlphaFoldDB" id="A0A2X2VB47"/>
<gene>
    <name evidence="1" type="primary">ilvI_4</name>
    <name evidence="1" type="ORF">NCTC10786_01877</name>
</gene>
<reference evidence="1 2" key="1">
    <citation type="submission" date="2018-06" db="EMBL/GenBank/DDBJ databases">
        <authorList>
            <consortium name="Pathogen Informatics"/>
            <person name="Doyle S."/>
        </authorList>
    </citation>
    <scope>NUCLEOTIDE SEQUENCE [LARGE SCALE GENOMIC DNA]</scope>
    <source>
        <strain evidence="1 2">NCTC10786</strain>
    </source>
</reference>
<sequence>MLELLPQEVAQQPLDDIRDWWQHIERWRARQCLKYDTQSESIKPQAVIEAIWRLTKGDAYVTSDVGPAPDVRRALLPPLISRVAGLTPAVSARWALACQRLWA</sequence>
<keyword evidence="1" id="KW-0808">Transferase</keyword>
<proteinExistence type="predicted"/>
<organism evidence="1 2">
    <name type="scientific">Citrobacter koseri</name>
    <name type="common">Citrobacter diversus</name>
    <dbReference type="NCBI Taxonomy" id="545"/>
    <lineage>
        <taxon>Bacteria</taxon>
        <taxon>Pseudomonadati</taxon>
        <taxon>Pseudomonadota</taxon>
        <taxon>Gammaproteobacteria</taxon>
        <taxon>Enterobacterales</taxon>
        <taxon>Enterobacteriaceae</taxon>
        <taxon>Citrobacter</taxon>
    </lineage>
</organism>
<accession>A0A2X2VB47</accession>
<name>A0A2X2VB47_CITKO</name>